<comment type="caution">
    <text evidence="1">The sequence shown here is derived from an EMBL/GenBank/DDBJ whole genome shotgun (WGS) entry which is preliminary data.</text>
</comment>
<evidence type="ECO:0000313" key="1">
    <source>
        <dbReference type="EMBL" id="RXK12186.1"/>
    </source>
</evidence>
<gene>
    <name evidence="1" type="ORF">CP965_10430</name>
</gene>
<dbReference type="OrthoDB" id="9181631at2"/>
<keyword evidence="2" id="KW-1185">Reference proteome</keyword>
<sequence length="370" mass="44489">MNIKNKSNQTFKSGPNTQFNSCVGKNNPLSSSYLEGYKESVKVIYEKIIEDTHNLDTLIYPMLFCARHSIELFFKNSIIDISEINTSIDFPKLVNTHDLKNLWDTYKEYSLENFDYRFHSLVNKQEKLISDYFEIDATGQMFRYQYTKENKIHLEKFPHINIKNFYSRYQKLSELIDSVTELLENLKIEYKYGVHTDKLSREEIRQIAKELPNYKYWKEEKFNEEKEKIRQEYNLTNRKLSEAIDIIKNHYEFSSYIGIENKIRKVDVVKFANVYNYIKEYKSRTINKTELESFLKKEDKYILAIFAALIDFRKEIYYVEEFDKLVEKFYQDSYTKLIYILTTGTKIFRNLKDSLQIMNQITLLKSVEEN</sequence>
<name>A0A4V1M147_9BACT</name>
<accession>A0A4V1M147</accession>
<protein>
    <submittedName>
        <fullName evidence="1">Uncharacterized protein</fullName>
    </submittedName>
</protein>
<proteinExistence type="predicted"/>
<evidence type="ECO:0000313" key="2">
    <source>
        <dbReference type="Proteomes" id="UP000289718"/>
    </source>
</evidence>
<organism evidence="1 2">
    <name type="scientific">Halarcobacter mediterraneus</name>
    <dbReference type="NCBI Taxonomy" id="2023153"/>
    <lineage>
        <taxon>Bacteria</taxon>
        <taxon>Pseudomonadati</taxon>
        <taxon>Campylobacterota</taxon>
        <taxon>Epsilonproteobacteria</taxon>
        <taxon>Campylobacterales</taxon>
        <taxon>Arcobacteraceae</taxon>
        <taxon>Halarcobacter</taxon>
    </lineage>
</organism>
<dbReference type="EMBL" id="NXIE01000004">
    <property type="protein sequence ID" value="RXK12186.1"/>
    <property type="molecule type" value="Genomic_DNA"/>
</dbReference>
<dbReference type="AlphaFoldDB" id="A0A4V1M147"/>
<reference evidence="1 2" key="1">
    <citation type="submission" date="2017-09" db="EMBL/GenBank/DDBJ databases">
        <title>Genomics of the genus Arcobacter.</title>
        <authorList>
            <person name="Perez-Cataluna A."/>
            <person name="Figueras M.J."/>
            <person name="Salas-Masso N."/>
        </authorList>
    </citation>
    <scope>NUCLEOTIDE SEQUENCE [LARGE SCALE GENOMIC DNA]</scope>
    <source>
        <strain evidence="1 2">F156-34</strain>
    </source>
</reference>
<dbReference type="RefSeq" id="WP_129062051.1">
    <property type="nucleotide sequence ID" value="NZ_NXIE01000004.1"/>
</dbReference>
<dbReference type="Proteomes" id="UP000289718">
    <property type="component" value="Unassembled WGS sequence"/>
</dbReference>